<dbReference type="SUPFAM" id="SSF53383">
    <property type="entry name" value="PLP-dependent transferases"/>
    <property type="match status" value="1"/>
</dbReference>
<dbReference type="PRINTS" id="PR00800">
    <property type="entry name" value="YHDCRBOXLASE"/>
</dbReference>
<dbReference type="InterPro" id="IPR021115">
    <property type="entry name" value="Pyridoxal-P_BS"/>
</dbReference>
<evidence type="ECO:0000256" key="8">
    <source>
        <dbReference type="ARBA" id="ARBA00037256"/>
    </source>
</evidence>
<dbReference type="GO" id="GO:0042423">
    <property type="term" value="P:catecholamine biosynthetic process"/>
    <property type="evidence" value="ECO:0007669"/>
    <property type="project" value="UniProtKB-KW"/>
</dbReference>
<keyword evidence="5" id="KW-0210">Decarboxylase</keyword>
<evidence type="ECO:0000256" key="9">
    <source>
        <dbReference type="ARBA" id="ARBA00037889"/>
    </source>
</evidence>
<dbReference type="InterPro" id="IPR010977">
    <property type="entry name" value="Aromatic_deC"/>
</dbReference>
<dbReference type="PROSITE" id="PS00392">
    <property type="entry name" value="DDC_GAD_HDC_YDC"/>
    <property type="match status" value="1"/>
</dbReference>
<keyword evidence="6 13" id="KW-0663">Pyridoxal phosphate</keyword>
<feature type="modified residue" description="N6-(pyridoxal phosphate)lysine" evidence="13">
    <location>
        <position position="265"/>
    </location>
</feature>
<sequence>MNASEFRRRGKEMVDYMANYMEGIEGRQVYPDVEPGYLRPLIPAAAPQEPDTFEDIINDVEKIIMPGAASPACTELETVMMDWLGKMLELPKAFLNEKAGEGGGVIQGSASEATLVALLAARTKVIHRLQAASPELTQAAIMEKLVAYSSDQAHSSVERAGLIGGVKLKAIPSDGNFAMRASALQEALERDKAAGLIPFFMVATLGTTTCCSFDNLLEVGPICNKEDIWLHVDAAYAGSAFICPEFRHLLNGVEFADSFNFNPHKWLLVNFDCSAMWVKKRTDLTGAFRLDPTYLKHSHQDSGLITDYRHWQIPLGRRFRSLKMWFVFRMYGVKGLQAYIRKGSNKVNEALLQRINSAKKIHLVPCHLRDKFVLRFAICSRTVESAHVQRAWEHIKELAADVLRAERE</sequence>
<comment type="similarity">
    <text evidence="2 14">Belongs to the group II decarboxylase family.</text>
</comment>
<evidence type="ECO:0000256" key="6">
    <source>
        <dbReference type="ARBA" id="ARBA00022898"/>
    </source>
</evidence>
<comment type="pathway">
    <text evidence="9">Catecholamine biosynthesis; dopamine biosynthesis; dopamine from L-tyrosine: step 2/2.</text>
</comment>
<dbReference type="GO" id="GO:0004058">
    <property type="term" value="F:aromatic-L-amino-acid decarboxylase activity"/>
    <property type="evidence" value="ECO:0007669"/>
    <property type="project" value="UniProtKB-EC"/>
</dbReference>
<evidence type="ECO:0000256" key="5">
    <source>
        <dbReference type="ARBA" id="ARBA00022793"/>
    </source>
</evidence>
<dbReference type="Gene3D" id="3.40.640.10">
    <property type="entry name" value="Type I PLP-dependent aspartate aminotransferase-like (Major domain)"/>
    <property type="match status" value="1"/>
</dbReference>
<dbReference type="InterPro" id="IPR002129">
    <property type="entry name" value="PyrdxlP-dep_de-COase"/>
</dbReference>
<evidence type="ECO:0000256" key="4">
    <source>
        <dbReference type="ARBA" id="ARBA00022584"/>
    </source>
</evidence>
<evidence type="ECO:0000256" key="3">
    <source>
        <dbReference type="ARBA" id="ARBA00011738"/>
    </source>
</evidence>
<evidence type="ECO:0000256" key="7">
    <source>
        <dbReference type="ARBA" id="ARBA00023239"/>
    </source>
</evidence>
<reference evidence="15" key="1">
    <citation type="submission" date="2015-02" db="EMBL/GenBank/DDBJ databases">
        <title>Identification and characterization of novel alternative splice variants of L-dopa decarboxylase (DDC) in human cancer cells, using Next Generation Sequencing.</title>
        <authorList>
            <person name="Adamopoulos P.G."/>
            <person name="Kontos C.K."/>
            <person name="Fragoulis E.G."/>
            <person name="Scorilas A."/>
        </authorList>
    </citation>
    <scope>NUCLEOTIDE SEQUENCE</scope>
</reference>
<evidence type="ECO:0000256" key="12">
    <source>
        <dbReference type="ARBA" id="ARBA00041275"/>
    </source>
</evidence>
<dbReference type="FunFam" id="3.40.640.10:FF:000025">
    <property type="entry name" value="Histidine decarboxylase"/>
    <property type="match status" value="1"/>
</dbReference>
<name>A0A3S6CJ90_HUMAN</name>
<gene>
    <name evidence="15" type="primary">DDC</name>
    <name evidence="15" type="synonym">AADC</name>
</gene>
<evidence type="ECO:0000256" key="14">
    <source>
        <dbReference type="RuleBase" id="RU000382"/>
    </source>
</evidence>
<dbReference type="PANTHER" id="PTHR11999:SF167">
    <property type="entry name" value="AROMATIC-L-AMINO-ACID DECARBOXYLASE"/>
    <property type="match status" value="1"/>
</dbReference>
<evidence type="ECO:0000313" key="15">
    <source>
        <dbReference type="EMBL" id="ALU57397.1"/>
    </source>
</evidence>
<dbReference type="GO" id="GO:0006520">
    <property type="term" value="P:amino acid metabolic process"/>
    <property type="evidence" value="ECO:0007669"/>
    <property type="project" value="InterPro"/>
</dbReference>
<keyword evidence="7 14" id="KW-0456">Lyase</keyword>
<proteinExistence type="evidence at transcript level"/>
<evidence type="ECO:0000256" key="1">
    <source>
        <dbReference type="ARBA" id="ARBA00001933"/>
    </source>
</evidence>
<dbReference type="EC" id="4.1.1.28" evidence="10"/>
<dbReference type="GO" id="GO:0019752">
    <property type="term" value="P:carboxylic acid metabolic process"/>
    <property type="evidence" value="ECO:0007669"/>
    <property type="project" value="InterPro"/>
</dbReference>
<comment type="subunit">
    <text evidence="3">Homodimer.</text>
</comment>
<dbReference type="PANTHER" id="PTHR11999">
    <property type="entry name" value="GROUP II PYRIDOXAL-5-PHOSPHATE DECARBOXYLASE"/>
    <property type="match status" value="1"/>
</dbReference>
<evidence type="ECO:0000256" key="10">
    <source>
        <dbReference type="ARBA" id="ARBA00038886"/>
    </source>
</evidence>
<organism evidence="15">
    <name type="scientific">Homo sapiens</name>
    <name type="common">Human</name>
    <dbReference type="NCBI Taxonomy" id="9606"/>
    <lineage>
        <taxon>Eukaryota</taxon>
        <taxon>Metazoa</taxon>
        <taxon>Chordata</taxon>
        <taxon>Craniata</taxon>
        <taxon>Vertebrata</taxon>
        <taxon>Euteleostomi</taxon>
        <taxon>Mammalia</taxon>
        <taxon>Eutheria</taxon>
        <taxon>Euarchontoglires</taxon>
        <taxon>Primates</taxon>
        <taxon>Haplorrhini</taxon>
        <taxon>Catarrhini</taxon>
        <taxon>Hominidae</taxon>
        <taxon>Homo</taxon>
    </lineage>
</organism>
<dbReference type="InterPro" id="IPR015424">
    <property type="entry name" value="PyrdxlP-dep_Trfase"/>
</dbReference>
<dbReference type="InterPro" id="IPR015421">
    <property type="entry name" value="PyrdxlP-dep_Trfase_major"/>
</dbReference>
<dbReference type="AlphaFoldDB" id="A0A3S6CJ90"/>
<evidence type="ECO:0000256" key="2">
    <source>
        <dbReference type="ARBA" id="ARBA00009533"/>
    </source>
</evidence>
<accession>A0A3S6CJ90</accession>
<dbReference type="Gene3D" id="3.90.1150.10">
    <property type="entry name" value="Aspartate Aminotransferase, domain 1"/>
    <property type="match status" value="1"/>
</dbReference>
<evidence type="ECO:0000256" key="11">
    <source>
        <dbReference type="ARBA" id="ARBA00040968"/>
    </source>
</evidence>
<dbReference type="ChiTaRS" id="DDC">
    <property type="organism name" value="human"/>
</dbReference>
<dbReference type="OrthoDB" id="639767at2759"/>
<evidence type="ECO:0000256" key="13">
    <source>
        <dbReference type="PIRSR" id="PIRSR602129-50"/>
    </source>
</evidence>
<dbReference type="GO" id="GO:0030170">
    <property type="term" value="F:pyridoxal phosphate binding"/>
    <property type="evidence" value="ECO:0007669"/>
    <property type="project" value="InterPro"/>
</dbReference>
<keyword evidence="4" id="KW-0127">Catecholamine biosynthesis</keyword>
<dbReference type="Pfam" id="PF00282">
    <property type="entry name" value="Pyridoxal_deC"/>
    <property type="match status" value="1"/>
</dbReference>
<dbReference type="InterPro" id="IPR015422">
    <property type="entry name" value="PyrdxlP-dep_Trfase_small"/>
</dbReference>
<comment type="cofactor">
    <cofactor evidence="1 13 14">
        <name>pyridoxal 5'-phosphate</name>
        <dbReference type="ChEBI" id="CHEBI:597326"/>
    </cofactor>
</comment>
<protein>
    <recommendedName>
        <fullName evidence="11">Aromatic-L-amino-acid decarboxylase</fullName>
        <ecNumber evidence="10">4.1.1.28</ecNumber>
    </recommendedName>
    <alternativeName>
        <fullName evidence="12">DOPA decarboxylase</fullName>
    </alternativeName>
</protein>
<comment type="function">
    <text evidence="8">Catalyzes the decarboxylation of L-3,4-dihydroxyphenylalanine (DOPA) to dopamine and L-5-hydroxytryptophan to serotonin.</text>
</comment>
<dbReference type="PeptideAtlas" id="A0A3S6CJ90"/>
<dbReference type="EMBL" id="KP729842">
    <property type="protein sequence ID" value="ALU57397.1"/>
    <property type="molecule type" value="mRNA"/>
</dbReference>